<sequence length="111" mass="11839">MSMGYSCRVEERRSETMAISGPLRGVKALDLASIDPLHDAADVGANVLRIESNGAPDSTPDRLDARGRCSLTLDLKQQSSISGCLERCESAEIVIKGSRPGAMDDLDFGLT</sequence>
<gene>
    <name evidence="1" type="ORF">GNZ13_21805</name>
</gene>
<dbReference type="Pfam" id="PF02515">
    <property type="entry name" value="CoA_transf_3"/>
    <property type="match status" value="1"/>
</dbReference>
<dbReference type="Gene3D" id="3.40.50.10540">
    <property type="entry name" value="Crotonobetainyl-coa:carnitine coa-transferase, domain 1"/>
    <property type="match status" value="1"/>
</dbReference>
<dbReference type="PANTHER" id="PTHR48228:SF5">
    <property type="entry name" value="ALPHA-METHYLACYL-COA RACEMASE"/>
    <property type="match status" value="1"/>
</dbReference>
<dbReference type="InterPro" id="IPR003673">
    <property type="entry name" value="CoA-Trfase_fam_III"/>
</dbReference>
<name>A0A972NT48_9BURK</name>
<evidence type="ECO:0000313" key="2">
    <source>
        <dbReference type="Proteomes" id="UP000655523"/>
    </source>
</evidence>
<dbReference type="GO" id="GO:0003824">
    <property type="term" value="F:catalytic activity"/>
    <property type="evidence" value="ECO:0007669"/>
    <property type="project" value="InterPro"/>
</dbReference>
<keyword evidence="2" id="KW-1185">Reference proteome</keyword>
<dbReference type="Proteomes" id="UP000655523">
    <property type="component" value="Unassembled WGS sequence"/>
</dbReference>
<dbReference type="PANTHER" id="PTHR48228">
    <property type="entry name" value="SUCCINYL-COA--D-CITRAMALATE COA-TRANSFERASE"/>
    <property type="match status" value="1"/>
</dbReference>
<dbReference type="InterPro" id="IPR023606">
    <property type="entry name" value="CoA-Trfase_III_dom_1_sf"/>
</dbReference>
<reference evidence="1 2" key="1">
    <citation type="submission" date="2019-11" db="EMBL/GenBank/DDBJ databases">
        <title>Metabolism of dissolved organic matter in forest soils.</title>
        <authorList>
            <person name="Cyle K.T."/>
            <person name="Wilhelm R.C."/>
            <person name="Martinez C.E."/>
        </authorList>
    </citation>
    <scope>NUCLEOTIDE SEQUENCE [LARGE SCALE GENOMIC DNA]</scope>
    <source>
        <strain evidence="1 2">5N</strain>
    </source>
</reference>
<organism evidence="1 2">
    <name type="scientific">Paraburkholderia elongata</name>
    <dbReference type="NCBI Taxonomy" id="2675747"/>
    <lineage>
        <taxon>Bacteria</taxon>
        <taxon>Pseudomonadati</taxon>
        <taxon>Pseudomonadota</taxon>
        <taxon>Betaproteobacteria</taxon>
        <taxon>Burkholderiales</taxon>
        <taxon>Burkholderiaceae</taxon>
        <taxon>Paraburkholderia</taxon>
    </lineage>
</organism>
<evidence type="ECO:0000313" key="1">
    <source>
        <dbReference type="EMBL" id="NPT57140.1"/>
    </source>
</evidence>
<accession>A0A972NT48</accession>
<comment type="caution">
    <text evidence="1">The sequence shown here is derived from an EMBL/GenBank/DDBJ whole genome shotgun (WGS) entry which is preliminary data.</text>
</comment>
<dbReference type="EMBL" id="WOEZ01000117">
    <property type="protein sequence ID" value="NPT57140.1"/>
    <property type="molecule type" value="Genomic_DNA"/>
</dbReference>
<protein>
    <submittedName>
        <fullName evidence="1">Uncharacterized protein</fullName>
    </submittedName>
</protein>
<proteinExistence type="predicted"/>
<dbReference type="InterPro" id="IPR050509">
    <property type="entry name" value="CoA-transferase_III"/>
</dbReference>
<dbReference type="AlphaFoldDB" id="A0A972NT48"/>
<dbReference type="SUPFAM" id="SSF89796">
    <property type="entry name" value="CoA-transferase family III (CaiB/BaiF)"/>
    <property type="match status" value="1"/>
</dbReference>